<evidence type="ECO:0000313" key="3">
    <source>
        <dbReference type="Proteomes" id="UP000593562"/>
    </source>
</evidence>
<dbReference type="InterPro" id="IPR050942">
    <property type="entry name" value="F-box_BR-signaling"/>
</dbReference>
<dbReference type="FunCoup" id="A0A7J7CU04">
    <property type="interactions" value="174"/>
</dbReference>
<feature type="domain" description="KIB1-4 beta-propeller" evidence="1">
    <location>
        <begin position="96"/>
        <end position="365"/>
    </location>
</feature>
<evidence type="ECO:0000259" key="1">
    <source>
        <dbReference type="Pfam" id="PF03478"/>
    </source>
</evidence>
<dbReference type="AlphaFoldDB" id="A0A7J7CU04"/>
<gene>
    <name evidence="2" type="ORF">HS088_TW13G00446</name>
</gene>
<dbReference type="InterPro" id="IPR005174">
    <property type="entry name" value="KIB1-4_b-propeller"/>
</dbReference>
<reference evidence="2 3" key="1">
    <citation type="journal article" date="2020" name="Nat. Commun.">
        <title>Genome of Tripterygium wilfordii and identification of cytochrome P450 involved in triptolide biosynthesis.</title>
        <authorList>
            <person name="Tu L."/>
            <person name="Su P."/>
            <person name="Zhang Z."/>
            <person name="Gao L."/>
            <person name="Wang J."/>
            <person name="Hu T."/>
            <person name="Zhou J."/>
            <person name="Zhang Y."/>
            <person name="Zhao Y."/>
            <person name="Liu Y."/>
            <person name="Song Y."/>
            <person name="Tong Y."/>
            <person name="Lu Y."/>
            <person name="Yang J."/>
            <person name="Xu C."/>
            <person name="Jia M."/>
            <person name="Peters R.J."/>
            <person name="Huang L."/>
            <person name="Gao W."/>
        </authorList>
    </citation>
    <scope>NUCLEOTIDE SEQUENCE [LARGE SCALE GENOMIC DNA]</scope>
    <source>
        <strain evidence="3">cv. XIE 37</strain>
        <tissue evidence="2">Leaf</tissue>
    </source>
</reference>
<dbReference type="Pfam" id="PF03478">
    <property type="entry name" value="Beta-prop_KIB1-4"/>
    <property type="match status" value="1"/>
</dbReference>
<proteinExistence type="predicted"/>
<dbReference type="Proteomes" id="UP000593562">
    <property type="component" value="Unassembled WGS sequence"/>
</dbReference>
<protein>
    <submittedName>
        <fullName evidence="2">F-box protein</fullName>
    </submittedName>
</protein>
<name>A0A7J7CU04_TRIWF</name>
<evidence type="ECO:0000313" key="2">
    <source>
        <dbReference type="EMBL" id="KAF5737561.1"/>
    </source>
</evidence>
<dbReference type="PANTHER" id="PTHR44259:SF15">
    <property type="entry name" value="F-BOX PROTEIN KIB2-RELATED"/>
    <property type="match status" value="1"/>
</dbReference>
<organism evidence="2 3">
    <name type="scientific">Tripterygium wilfordii</name>
    <name type="common">Thunder God vine</name>
    <dbReference type="NCBI Taxonomy" id="458696"/>
    <lineage>
        <taxon>Eukaryota</taxon>
        <taxon>Viridiplantae</taxon>
        <taxon>Streptophyta</taxon>
        <taxon>Embryophyta</taxon>
        <taxon>Tracheophyta</taxon>
        <taxon>Spermatophyta</taxon>
        <taxon>Magnoliopsida</taxon>
        <taxon>eudicotyledons</taxon>
        <taxon>Gunneridae</taxon>
        <taxon>Pentapetalae</taxon>
        <taxon>rosids</taxon>
        <taxon>fabids</taxon>
        <taxon>Celastrales</taxon>
        <taxon>Celastraceae</taxon>
        <taxon>Tripterygium</taxon>
    </lineage>
</organism>
<dbReference type="EMBL" id="JAAARO010000013">
    <property type="protein sequence ID" value="KAF5737561.1"/>
    <property type="molecule type" value="Genomic_DNA"/>
</dbReference>
<keyword evidence="3" id="KW-1185">Reference proteome</keyword>
<accession>A0A7J7CU04</accession>
<sequence length="401" mass="45618">MNFFLNQSSNTCPLSTSIAPKQFVHGGTRQQRHSARKTSLSKEAPWLVFPPKEHEEEESEKTSMFTQFMKLEEKRFYTFNNGSAAKEMSSGESFCCVIGSSHGWLVCLDQDFFPSLFNPFNCDQIQLPQIGSSLGIQRIGGSRRKIVSKAVLSSSYPSNEDYYVALIYGQSSKLAFYRKGEDSWTALDSKQEISESYEDIICHENLLYVLDVDAFLQVWDILQCSGPVKKIEIKPDLINRDDTLGSSGADFCFFVTVSYLVKSAGDLLLVVRYIGNFLTRVDKNSVPSYKTSHFEVFKLHIEQQLWIKVGSIGDRALFLGSNESMSVCARDFKMFNRDSIYFTDDNWEDIESNFSGGGHDMGMFSLEDKSVNVPDEYKMEKTKAPPTWLVPHPWKQSIDRK</sequence>
<dbReference type="InParanoid" id="A0A7J7CU04"/>
<comment type="caution">
    <text evidence="2">The sequence shown here is derived from an EMBL/GenBank/DDBJ whole genome shotgun (WGS) entry which is preliminary data.</text>
</comment>
<dbReference type="PANTHER" id="PTHR44259">
    <property type="entry name" value="OS07G0183000 PROTEIN-RELATED"/>
    <property type="match status" value="1"/>
</dbReference>